<dbReference type="AlphaFoldDB" id="A0A2I0VZT3"/>
<evidence type="ECO:0008006" key="3">
    <source>
        <dbReference type="Google" id="ProtNLM"/>
    </source>
</evidence>
<dbReference type="STRING" id="906689.A0A2I0VZT3"/>
<reference evidence="1 2" key="2">
    <citation type="journal article" date="2017" name="Nature">
        <title>The Apostasia genome and the evolution of orchids.</title>
        <authorList>
            <person name="Zhang G.Q."/>
            <person name="Liu K.W."/>
            <person name="Li Z."/>
            <person name="Lohaus R."/>
            <person name="Hsiao Y.Y."/>
            <person name="Niu S.C."/>
            <person name="Wang J.Y."/>
            <person name="Lin Y.C."/>
            <person name="Xu Q."/>
            <person name="Chen L.J."/>
            <person name="Yoshida K."/>
            <person name="Fujiwara S."/>
            <person name="Wang Z.W."/>
            <person name="Zhang Y.Q."/>
            <person name="Mitsuda N."/>
            <person name="Wang M."/>
            <person name="Liu G.H."/>
            <person name="Pecoraro L."/>
            <person name="Huang H.X."/>
            <person name="Xiao X.J."/>
            <person name="Lin M."/>
            <person name="Wu X.Y."/>
            <person name="Wu W.L."/>
            <person name="Chen Y.Y."/>
            <person name="Chang S.B."/>
            <person name="Sakamoto S."/>
            <person name="Ohme-Takagi M."/>
            <person name="Yagi M."/>
            <person name="Zeng S.J."/>
            <person name="Shen C.Y."/>
            <person name="Yeh C.M."/>
            <person name="Luo Y.B."/>
            <person name="Tsai W.C."/>
            <person name="Van de Peer Y."/>
            <person name="Liu Z.J."/>
        </authorList>
    </citation>
    <scope>NUCLEOTIDE SEQUENCE [LARGE SCALE GENOMIC DNA]</scope>
    <source>
        <tissue evidence="1">The whole plant</tissue>
    </source>
</reference>
<name>A0A2I0VZT3_9ASPA</name>
<organism evidence="1 2">
    <name type="scientific">Dendrobium catenatum</name>
    <dbReference type="NCBI Taxonomy" id="906689"/>
    <lineage>
        <taxon>Eukaryota</taxon>
        <taxon>Viridiplantae</taxon>
        <taxon>Streptophyta</taxon>
        <taxon>Embryophyta</taxon>
        <taxon>Tracheophyta</taxon>
        <taxon>Spermatophyta</taxon>
        <taxon>Magnoliopsida</taxon>
        <taxon>Liliopsida</taxon>
        <taxon>Asparagales</taxon>
        <taxon>Orchidaceae</taxon>
        <taxon>Epidendroideae</taxon>
        <taxon>Malaxideae</taxon>
        <taxon>Dendrobiinae</taxon>
        <taxon>Dendrobium</taxon>
    </lineage>
</organism>
<evidence type="ECO:0000313" key="2">
    <source>
        <dbReference type="Proteomes" id="UP000233837"/>
    </source>
</evidence>
<gene>
    <name evidence="1" type="ORF">MA16_Dca010660</name>
</gene>
<accession>A0A2I0VZT3</accession>
<dbReference type="EMBL" id="KZ503042">
    <property type="protein sequence ID" value="PKU68916.1"/>
    <property type="molecule type" value="Genomic_DNA"/>
</dbReference>
<keyword evidence="2" id="KW-1185">Reference proteome</keyword>
<sequence length="163" mass="18814">MALGEVNCGSWRGQLVPQAEEYIKDITTRKEHFIIRQSTSSKAQDEGLHERHEVDIEKKDYTCVLWQLSGLTCIHSAAFIEARQHILWYTYADDHYYLYKMAYDGAISTLPRKDLWAVVSDGELVTMQTSLRPCGKPKKRRIKNFLEIGKKTKLGHMCSGYNL</sequence>
<protein>
    <recommendedName>
        <fullName evidence="3">SWIM-type domain-containing protein</fullName>
    </recommendedName>
</protein>
<reference evidence="1 2" key="1">
    <citation type="journal article" date="2016" name="Sci. Rep.">
        <title>The Dendrobium catenatum Lindl. genome sequence provides insights into polysaccharide synthase, floral development and adaptive evolution.</title>
        <authorList>
            <person name="Zhang G.Q."/>
            <person name="Xu Q."/>
            <person name="Bian C."/>
            <person name="Tsai W.C."/>
            <person name="Yeh C.M."/>
            <person name="Liu K.W."/>
            <person name="Yoshida K."/>
            <person name="Zhang L.S."/>
            <person name="Chang S.B."/>
            <person name="Chen F."/>
            <person name="Shi Y."/>
            <person name="Su Y.Y."/>
            <person name="Zhang Y.Q."/>
            <person name="Chen L.J."/>
            <person name="Yin Y."/>
            <person name="Lin M."/>
            <person name="Huang H."/>
            <person name="Deng H."/>
            <person name="Wang Z.W."/>
            <person name="Zhu S.L."/>
            <person name="Zhao X."/>
            <person name="Deng C."/>
            <person name="Niu S.C."/>
            <person name="Huang J."/>
            <person name="Wang M."/>
            <person name="Liu G.H."/>
            <person name="Yang H.J."/>
            <person name="Xiao X.J."/>
            <person name="Hsiao Y.Y."/>
            <person name="Wu W.L."/>
            <person name="Chen Y.Y."/>
            <person name="Mitsuda N."/>
            <person name="Ohme-Takagi M."/>
            <person name="Luo Y.B."/>
            <person name="Van de Peer Y."/>
            <person name="Liu Z.J."/>
        </authorList>
    </citation>
    <scope>NUCLEOTIDE SEQUENCE [LARGE SCALE GENOMIC DNA]</scope>
    <source>
        <tissue evidence="1">The whole plant</tissue>
    </source>
</reference>
<proteinExistence type="predicted"/>
<dbReference type="Proteomes" id="UP000233837">
    <property type="component" value="Unassembled WGS sequence"/>
</dbReference>
<evidence type="ECO:0000313" key="1">
    <source>
        <dbReference type="EMBL" id="PKU68916.1"/>
    </source>
</evidence>